<dbReference type="PANTHER" id="PTHR46847:SF1">
    <property type="entry name" value="D-ALLOSE-BINDING PERIPLASMIC PROTEIN-RELATED"/>
    <property type="match status" value="1"/>
</dbReference>
<proteinExistence type="inferred from homology"/>
<dbReference type="GO" id="GO:0030246">
    <property type="term" value="F:carbohydrate binding"/>
    <property type="evidence" value="ECO:0007669"/>
    <property type="project" value="UniProtKB-ARBA"/>
</dbReference>
<keyword evidence="3 4" id="KW-0732">Signal</keyword>
<dbReference type="eggNOG" id="COG1879">
    <property type="taxonomic scope" value="Bacteria"/>
</dbReference>
<name>H3NQ54_9FIRM</name>
<protein>
    <recommendedName>
        <fullName evidence="5">Periplasmic binding protein domain-containing protein</fullName>
    </recommendedName>
</protein>
<keyword evidence="7" id="KW-1185">Reference proteome</keyword>
<sequence>MKNFKKLLSLVLILITMFNLVACQNGEKKDKDSNSGKKELTFAYTVQTLNNPYFTTLTEGFEKYGKEKGIKTIIGNGDQDPSKQISQIENYISQKVDAIAIAPTDDKALKDVVKQAQDAGIPVIATNQNVEGVDAFITVPEYEYGKVIGEVAAKWINEYFKDGVEVLVLDYPEIESIIARGDGIRDGITKNAPQAKIVQSISANTPEKGMQAMEATLQKYPNVKVVVGVNDAGVLGAYETVNASNIDKKNFFMGGLDATDQALKLISEDSIYRATVDINPKGTGELIVETMKKVIENGPIKEMIPIDMVPVTKKNIKNYIK</sequence>
<organism evidence="6 7">
    <name type="scientific">Helcococcus kunzii ATCC 51366</name>
    <dbReference type="NCBI Taxonomy" id="883114"/>
    <lineage>
        <taxon>Bacteria</taxon>
        <taxon>Bacillati</taxon>
        <taxon>Bacillota</taxon>
        <taxon>Tissierellia</taxon>
        <taxon>Tissierellales</taxon>
        <taxon>Peptoniphilaceae</taxon>
        <taxon>Helcococcus</taxon>
    </lineage>
</organism>
<dbReference type="HOGENOM" id="CLU_037628_3_2_9"/>
<dbReference type="Proteomes" id="UP000004191">
    <property type="component" value="Unassembled WGS sequence"/>
</dbReference>
<dbReference type="SUPFAM" id="SSF53822">
    <property type="entry name" value="Periplasmic binding protein-like I"/>
    <property type="match status" value="1"/>
</dbReference>
<feature type="signal peptide" evidence="4">
    <location>
        <begin position="1"/>
        <end position="22"/>
    </location>
</feature>
<dbReference type="AlphaFoldDB" id="H3NQ54"/>
<comment type="caution">
    <text evidence="6">The sequence shown here is derived from an EMBL/GenBank/DDBJ whole genome shotgun (WGS) entry which is preliminary data.</text>
</comment>
<dbReference type="RefSeq" id="WP_005398980.1">
    <property type="nucleotide sequence ID" value="NZ_JH601088.1"/>
</dbReference>
<dbReference type="GO" id="GO:0030313">
    <property type="term" value="C:cell envelope"/>
    <property type="evidence" value="ECO:0007669"/>
    <property type="project" value="UniProtKB-SubCell"/>
</dbReference>
<dbReference type="InterPro" id="IPR028082">
    <property type="entry name" value="Peripla_BP_I"/>
</dbReference>
<reference evidence="6 7" key="1">
    <citation type="submission" date="2012-01" db="EMBL/GenBank/DDBJ databases">
        <title>The Genome Sequence of Helcococcus kunzii ATCC 51366.</title>
        <authorList>
            <consortium name="The Broad Institute Genome Sequencing Platform"/>
            <person name="Earl A."/>
            <person name="Ward D."/>
            <person name="Feldgarden M."/>
            <person name="Gevers D."/>
            <person name="Huys G."/>
            <person name="Young S.K."/>
            <person name="Zeng Q."/>
            <person name="Gargeya S."/>
            <person name="Fitzgerald M."/>
            <person name="Haas B."/>
            <person name="Abouelleil A."/>
            <person name="Alvarado L."/>
            <person name="Arachchi H.M."/>
            <person name="Berlin A."/>
            <person name="Chapman S.B."/>
            <person name="Gearin G."/>
            <person name="Goldberg J."/>
            <person name="Griggs A."/>
            <person name="Gujja S."/>
            <person name="Hansen M."/>
            <person name="Heiman D."/>
            <person name="Howarth C."/>
            <person name="Larimer J."/>
            <person name="Lui A."/>
            <person name="MacDonald P.J.P."/>
            <person name="McCowen C."/>
            <person name="Montmayeur A."/>
            <person name="Murphy C."/>
            <person name="Neiman D."/>
            <person name="Pearson M."/>
            <person name="Priest M."/>
            <person name="Roberts A."/>
            <person name="Saif S."/>
            <person name="Shea T."/>
            <person name="Sisk P."/>
            <person name="Stolte C."/>
            <person name="Sykes S."/>
            <person name="Wortman J."/>
            <person name="Nusbaum C."/>
            <person name="Birren B."/>
        </authorList>
    </citation>
    <scope>NUCLEOTIDE SEQUENCE [LARGE SCALE GENOMIC DNA]</scope>
    <source>
        <strain evidence="6 7">ATCC 51366</strain>
    </source>
</reference>
<evidence type="ECO:0000256" key="3">
    <source>
        <dbReference type="ARBA" id="ARBA00022729"/>
    </source>
</evidence>
<evidence type="ECO:0000256" key="1">
    <source>
        <dbReference type="ARBA" id="ARBA00004196"/>
    </source>
</evidence>
<evidence type="ECO:0000256" key="4">
    <source>
        <dbReference type="SAM" id="SignalP"/>
    </source>
</evidence>
<gene>
    <name evidence="6" type="ORF">HMPREF9709_01465</name>
</gene>
<dbReference type="GeneID" id="96999416"/>
<dbReference type="Pfam" id="PF13407">
    <property type="entry name" value="Peripla_BP_4"/>
    <property type="match status" value="1"/>
</dbReference>
<dbReference type="EMBL" id="AGEI01000028">
    <property type="protein sequence ID" value="EHR32534.1"/>
    <property type="molecule type" value="Genomic_DNA"/>
</dbReference>
<evidence type="ECO:0000256" key="2">
    <source>
        <dbReference type="ARBA" id="ARBA00007639"/>
    </source>
</evidence>
<dbReference type="Gene3D" id="3.40.50.2300">
    <property type="match status" value="2"/>
</dbReference>
<dbReference type="CDD" id="cd01536">
    <property type="entry name" value="PBP1_ABC_sugar_binding-like"/>
    <property type="match status" value="1"/>
</dbReference>
<feature type="chain" id="PRO_5038717737" description="Periplasmic binding protein domain-containing protein" evidence="4">
    <location>
        <begin position="23"/>
        <end position="321"/>
    </location>
</feature>
<evidence type="ECO:0000313" key="7">
    <source>
        <dbReference type="Proteomes" id="UP000004191"/>
    </source>
</evidence>
<evidence type="ECO:0000313" key="6">
    <source>
        <dbReference type="EMBL" id="EHR32534.1"/>
    </source>
</evidence>
<comment type="subcellular location">
    <subcellularLocation>
        <location evidence="1">Cell envelope</location>
    </subcellularLocation>
</comment>
<dbReference type="PANTHER" id="PTHR46847">
    <property type="entry name" value="D-ALLOSE-BINDING PERIPLASMIC PROTEIN-RELATED"/>
    <property type="match status" value="1"/>
</dbReference>
<dbReference type="STRING" id="883114.HMPREF9709_01465"/>
<evidence type="ECO:0000259" key="5">
    <source>
        <dbReference type="Pfam" id="PF13407"/>
    </source>
</evidence>
<dbReference type="InterPro" id="IPR025997">
    <property type="entry name" value="SBP_2_dom"/>
</dbReference>
<dbReference type="OrthoDB" id="9769193at2"/>
<feature type="domain" description="Periplasmic binding protein" evidence="5">
    <location>
        <begin position="42"/>
        <end position="296"/>
    </location>
</feature>
<comment type="similarity">
    <text evidence="2">Belongs to the bacterial solute-binding protein 2 family.</text>
</comment>
<accession>H3NQ54</accession>